<dbReference type="Gene3D" id="3.40.50.2000">
    <property type="entry name" value="Glycogen Phosphorylase B"/>
    <property type="match status" value="2"/>
</dbReference>
<dbReference type="PANTHER" id="PTHR48050">
    <property type="entry name" value="STEROL 3-BETA-GLUCOSYLTRANSFERASE"/>
    <property type="match status" value="1"/>
</dbReference>
<proteinExistence type="predicted"/>
<comment type="caution">
    <text evidence="5">The sequence shown here is derived from an EMBL/GenBank/DDBJ whole genome shotgun (WGS) entry which is preliminary data.</text>
</comment>
<dbReference type="InterPro" id="IPR004276">
    <property type="entry name" value="GlycoTrans_28_N"/>
</dbReference>
<dbReference type="AlphaFoldDB" id="A0A8T0GHP5"/>
<name>A0A8T0GHP5_CERPU</name>
<evidence type="ECO:0000256" key="2">
    <source>
        <dbReference type="SAM" id="MobiDB-lite"/>
    </source>
</evidence>
<dbReference type="Pfam" id="PF03033">
    <property type="entry name" value="Glyco_transf_28"/>
    <property type="match status" value="1"/>
</dbReference>
<dbReference type="GO" id="GO:0005975">
    <property type="term" value="P:carbohydrate metabolic process"/>
    <property type="evidence" value="ECO:0007669"/>
    <property type="project" value="InterPro"/>
</dbReference>
<dbReference type="PANTHER" id="PTHR48050:SF13">
    <property type="entry name" value="STEROL 3-BETA-GLUCOSYLTRANSFERASE UGT80A2"/>
    <property type="match status" value="1"/>
</dbReference>
<dbReference type="Proteomes" id="UP000822688">
    <property type="component" value="Chromosome 10"/>
</dbReference>
<evidence type="ECO:0008006" key="7">
    <source>
        <dbReference type="Google" id="ProtNLM"/>
    </source>
</evidence>
<accession>A0A8T0GHP5</accession>
<protein>
    <recommendedName>
        <fullName evidence="7">Glycosyltransferase family 28 N-terminal domain-containing protein</fullName>
    </recommendedName>
</protein>
<dbReference type="InterPro" id="IPR002213">
    <property type="entry name" value="UDP_glucos_trans"/>
</dbReference>
<evidence type="ECO:0000256" key="1">
    <source>
        <dbReference type="ARBA" id="ARBA00022679"/>
    </source>
</evidence>
<evidence type="ECO:0000259" key="4">
    <source>
        <dbReference type="Pfam" id="PF06722"/>
    </source>
</evidence>
<dbReference type="EMBL" id="CM026431">
    <property type="protein sequence ID" value="KAG0558077.1"/>
    <property type="molecule type" value="Genomic_DNA"/>
</dbReference>
<dbReference type="FunFam" id="3.40.50.2000:FF:000009">
    <property type="entry name" value="Sterol 3-beta-glucosyltransferase UGT80A2"/>
    <property type="match status" value="1"/>
</dbReference>
<dbReference type="GO" id="GO:0016906">
    <property type="term" value="F:sterol 3-beta-glucosyltransferase activity"/>
    <property type="evidence" value="ECO:0007669"/>
    <property type="project" value="UniProtKB-ARBA"/>
</dbReference>
<dbReference type="Pfam" id="PF06722">
    <property type="entry name" value="EryCIII-like_C"/>
    <property type="match status" value="1"/>
</dbReference>
<feature type="domain" description="Erythromycin biosynthesis protein CIII-like C-terminal" evidence="4">
    <location>
        <begin position="623"/>
        <end position="721"/>
    </location>
</feature>
<evidence type="ECO:0000313" key="6">
    <source>
        <dbReference type="Proteomes" id="UP000822688"/>
    </source>
</evidence>
<sequence length="780" mass="86409">MKASKMAGVQVSDGNGILSGFNRNLIGLKEDHHAPLDLPTGSNTDFRPGQVNGDVSGHTGWSNLRPEKENQFWPQLEGGAAPDFERDNSKKTVNRQSPPSLKAMADRNSSEAHSASLPKVRYDDEIEASYISRPGIAHANPEDDIDNNDSNHPVQRTQSMPVWMPSVVATTISENAEEQAFEKIGDISLDVLRDDVDRAYSPPLPGTESSLENHLGKTISLTSMSSPDAAHRLPYTNNTDRRERKNTENTNIRNVADKFSDRKKKKLMKKLTRVQKDGTVDFDFGGSTEMAENIFGPQASGTPEDEYLMSEGDETWQPIPPLKVVMLIVGTRGDVQPFLAIGKRMQEYGHRVRLASHANFKGFVKTAGLEFHPLGGDPKVLAEYMVKNKGFLSTGPKEVKIQRKQIKAIVNSLLAPCIEPDMDTGVPFNAQVIIANPPAYGHVHVAEYLKIPLHIYFTMPWTPTSAFPHPLSRISKPAAFKLSYQVVDSMIWLGIRSIINDFRKKKLKLRPIPYLSSQGSLADLPTGYLWSPQLVPKPDDWGALVDVVGFCFLQQASEYKPPEDLVKWLEAGPTPIYVGFGSLPVSDPEGMTKTIIESLKETKQRGVINQGWGGLGKLAENLDFVYLVQDCPHDWLFPRCAGVVHHGGAGTVAAGLKAACPTTVVPFFGDQPFWGSRIYQRGVGPEPIPVDQFSVHMLVDAINFMLKPEVKEKAVEISKAMEGEDGVQGACDAFHKHIRKRIPEIMHETPPQSPPQEKKGHRFRNFCSSCWTCQKSEPDK</sequence>
<feature type="region of interest" description="Disordered" evidence="2">
    <location>
        <begin position="136"/>
        <end position="156"/>
    </location>
</feature>
<keyword evidence="6" id="KW-1185">Reference proteome</keyword>
<keyword evidence="1" id="KW-0808">Transferase</keyword>
<feature type="domain" description="Glycosyltransferase family 28 N-terminal" evidence="3">
    <location>
        <begin position="324"/>
        <end position="468"/>
    </location>
</feature>
<evidence type="ECO:0000259" key="3">
    <source>
        <dbReference type="Pfam" id="PF03033"/>
    </source>
</evidence>
<reference evidence="5" key="1">
    <citation type="submission" date="2020-06" db="EMBL/GenBank/DDBJ databases">
        <title>WGS assembly of Ceratodon purpureus strain R40.</title>
        <authorList>
            <person name="Carey S.B."/>
            <person name="Jenkins J."/>
            <person name="Shu S."/>
            <person name="Lovell J.T."/>
            <person name="Sreedasyam A."/>
            <person name="Maumus F."/>
            <person name="Tiley G.P."/>
            <person name="Fernandez-Pozo N."/>
            <person name="Barry K."/>
            <person name="Chen C."/>
            <person name="Wang M."/>
            <person name="Lipzen A."/>
            <person name="Daum C."/>
            <person name="Saski C.A."/>
            <person name="Payton A.C."/>
            <person name="Mcbreen J.C."/>
            <person name="Conrad R.E."/>
            <person name="Kollar L.M."/>
            <person name="Olsson S."/>
            <person name="Huttunen S."/>
            <person name="Landis J.B."/>
            <person name="Wickett N.J."/>
            <person name="Johnson M.G."/>
            <person name="Rensing S.A."/>
            <person name="Grimwood J."/>
            <person name="Schmutz J."/>
            <person name="Mcdaniel S.F."/>
        </authorList>
    </citation>
    <scope>NUCLEOTIDE SEQUENCE</scope>
    <source>
        <strain evidence="5">R40</strain>
    </source>
</reference>
<feature type="region of interest" description="Disordered" evidence="2">
    <location>
        <begin position="77"/>
        <end position="119"/>
    </location>
</feature>
<organism evidence="5 6">
    <name type="scientific">Ceratodon purpureus</name>
    <name type="common">Fire moss</name>
    <name type="synonym">Dicranum purpureum</name>
    <dbReference type="NCBI Taxonomy" id="3225"/>
    <lineage>
        <taxon>Eukaryota</taxon>
        <taxon>Viridiplantae</taxon>
        <taxon>Streptophyta</taxon>
        <taxon>Embryophyta</taxon>
        <taxon>Bryophyta</taxon>
        <taxon>Bryophytina</taxon>
        <taxon>Bryopsida</taxon>
        <taxon>Dicranidae</taxon>
        <taxon>Pseudoditrichales</taxon>
        <taxon>Ditrichaceae</taxon>
        <taxon>Ceratodon</taxon>
    </lineage>
</organism>
<dbReference type="InterPro" id="IPR050426">
    <property type="entry name" value="Glycosyltransferase_28"/>
</dbReference>
<evidence type="ECO:0000313" key="5">
    <source>
        <dbReference type="EMBL" id="KAG0558077.1"/>
    </source>
</evidence>
<gene>
    <name evidence="5" type="ORF">KC19_10G002800</name>
</gene>
<dbReference type="SUPFAM" id="SSF53756">
    <property type="entry name" value="UDP-Glycosyltransferase/glycogen phosphorylase"/>
    <property type="match status" value="1"/>
</dbReference>
<feature type="region of interest" description="Disordered" evidence="2">
    <location>
        <begin position="36"/>
        <end position="65"/>
    </location>
</feature>
<dbReference type="CDD" id="cd03784">
    <property type="entry name" value="GT1_Gtf-like"/>
    <property type="match status" value="1"/>
</dbReference>
<dbReference type="InterPro" id="IPR010610">
    <property type="entry name" value="EryCIII-like_C"/>
</dbReference>